<reference evidence="2 3" key="1">
    <citation type="submission" date="2015-10" db="EMBL/GenBank/DDBJ databases">
        <title>Full genome of DAOMC 229536 Phialocephala scopiformis, a fungal endophyte of spruce producing the potent anti-insectan compound rugulosin.</title>
        <authorList>
            <consortium name="DOE Joint Genome Institute"/>
            <person name="Walker A.K."/>
            <person name="Frasz S.L."/>
            <person name="Seifert K.A."/>
            <person name="Miller J.D."/>
            <person name="Mondo S.J."/>
            <person name="Labutti K."/>
            <person name="Lipzen A."/>
            <person name="Dockter R."/>
            <person name="Kennedy M."/>
            <person name="Grigoriev I.V."/>
            <person name="Spatafora J.W."/>
        </authorList>
    </citation>
    <scope>NUCLEOTIDE SEQUENCE [LARGE SCALE GENOMIC DNA]</scope>
    <source>
        <strain evidence="2 3">CBS 120377</strain>
    </source>
</reference>
<protein>
    <submittedName>
        <fullName evidence="2">Uncharacterized protein</fullName>
    </submittedName>
</protein>
<dbReference type="InParanoid" id="A0A194X2R7"/>
<gene>
    <name evidence="2" type="ORF">LY89DRAFT_130332</name>
</gene>
<evidence type="ECO:0000256" key="1">
    <source>
        <dbReference type="SAM" id="MobiDB-lite"/>
    </source>
</evidence>
<dbReference type="GeneID" id="28814962"/>
<keyword evidence="3" id="KW-1185">Reference proteome</keyword>
<dbReference type="RefSeq" id="XP_018068492.1">
    <property type="nucleotide sequence ID" value="XM_018205236.1"/>
</dbReference>
<evidence type="ECO:0000313" key="3">
    <source>
        <dbReference type="Proteomes" id="UP000070700"/>
    </source>
</evidence>
<feature type="compositionally biased region" description="Polar residues" evidence="1">
    <location>
        <begin position="57"/>
        <end position="80"/>
    </location>
</feature>
<feature type="compositionally biased region" description="Polar residues" evidence="1">
    <location>
        <begin position="92"/>
        <end position="105"/>
    </location>
</feature>
<sequence length="412" mass="45727">MTTLRLEFEEIVDAIAEQDHLELQERLYRSQRYLAEFNRTVEELCTGPPILVQASAPESSDAIQDIHPSSPTFNESSDTPSAKPLQILNEDVNLSSKNKARSTNDGIGRLPSKVVPEAFQAEAQQEGRGRSDNMGQVRLKRQWPREDQLLNTHELGEGEIGQTKRRRIENLSSYPFLQGAQSWNNRRSMPSVPEAVRQIHPSSAMPSALNTSPTHRHEKLIIKVDSATMLAETPSSSRWSSGHMIQGIHGTHQHKGLLSRIDSSLGNNLQPKTIDTPFSEKIDQHQTSGGMSSTTVDPQIGEGGPSLLNQQAHSSTVANVSLVLHGKHHPFPQTSTQFTRNNLDSSLQVTATLRAHETVPLASKQVKIRIRRPLTKEVQHIHTANDYFRTVLEACGPGNGTAQRVKNFSKQI</sequence>
<evidence type="ECO:0000313" key="2">
    <source>
        <dbReference type="EMBL" id="KUJ14137.1"/>
    </source>
</evidence>
<feature type="region of interest" description="Disordered" evidence="1">
    <location>
        <begin position="57"/>
        <end position="115"/>
    </location>
</feature>
<proteinExistence type="predicted"/>
<name>A0A194X2R7_MOLSC</name>
<organism evidence="2 3">
    <name type="scientific">Mollisia scopiformis</name>
    <name type="common">Conifer needle endophyte fungus</name>
    <name type="synonym">Phialocephala scopiformis</name>
    <dbReference type="NCBI Taxonomy" id="149040"/>
    <lineage>
        <taxon>Eukaryota</taxon>
        <taxon>Fungi</taxon>
        <taxon>Dikarya</taxon>
        <taxon>Ascomycota</taxon>
        <taxon>Pezizomycotina</taxon>
        <taxon>Leotiomycetes</taxon>
        <taxon>Helotiales</taxon>
        <taxon>Mollisiaceae</taxon>
        <taxon>Mollisia</taxon>
    </lineage>
</organism>
<dbReference type="KEGG" id="psco:LY89DRAFT_130332"/>
<dbReference type="EMBL" id="KQ947420">
    <property type="protein sequence ID" value="KUJ14137.1"/>
    <property type="molecule type" value="Genomic_DNA"/>
</dbReference>
<dbReference type="Proteomes" id="UP000070700">
    <property type="component" value="Unassembled WGS sequence"/>
</dbReference>
<accession>A0A194X2R7</accession>
<dbReference type="AlphaFoldDB" id="A0A194X2R7"/>